<dbReference type="Gene3D" id="3.30.530.20">
    <property type="match status" value="2"/>
</dbReference>
<sequence>MPGPGPVRTEETNDMTEPRRHHTEHTLDVSAPPEVLYGLVADVTTWPAIFGPSVHVHHLERGERAERFEIWATVNGKVSTWTSRRTLDPEALRVTFRQERSTAPVASMGGEWIFEALPGGGTRVVLLHDFTAVGDAPETVAAVNAALDRNSPEELAALARIAEYGGTASDVVFSFTDTVELTGSAADAFDFVDRADLWAERLPHVRQARLTEDVPGIQDLEMDTVTADGSAHTTRSTRICRGPEWIAYKQHVMPKLLLGHSGLWHFADKPGGGAVATARHTVAVNPEAVTEVLGAGATLADARAYLREALGRNSLATMAHAATYAEQRAAAQAG</sequence>
<evidence type="ECO:0000256" key="1">
    <source>
        <dbReference type="SAM" id="MobiDB-lite"/>
    </source>
</evidence>
<dbReference type="SUPFAM" id="SSF55961">
    <property type="entry name" value="Bet v1-like"/>
    <property type="match status" value="2"/>
</dbReference>
<dbReference type="InterPro" id="IPR023393">
    <property type="entry name" value="START-like_dom_sf"/>
</dbReference>
<dbReference type="Pfam" id="PF10604">
    <property type="entry name" value="Polyketide_cyc2"/>
    <property type="match status" value="1"/>
</dbReference>
<name>A0A481XV77_9ACTN</name>
<proteinExistence type="predicted"/>
<reference evidence="2" key="1">
    <citation type="journal article" date="2019" name="ACS Chem. Biol.">
        <title>Bioactivity-HiTES Unveils Cryptic Antibiotics Encoded in Actinomycete Bacteria.</title>
        <authorList>
            <person name="Moon K."/>
            <person name="Xu F."/>
            <person name="Zhang C."/>
            <person name="Seyedsayamdost M.R."/>
        </authorList>
    </citation>
    <scope>NUCLEOTIDE SEQUENCE</scope>
    <source>
        <strain evidence="2">A18</strain>
    </source>
</reference>
<protein>
    <submittedName>
        <fullName evidence="2">HrsI2</fullName>
    </submittedName>
</protein>
<accession>A0A481XV77</accession>
<dbReference type="AlphaFoldDB" id="A0A481XV77"/>
<dbReference type="InterPro" id="IPR019587">
    <property type="entry name" value="Polyketide_cyclase/dehydratase"/>
</dbReference>
<dbReference type="EMBL" id="MH743143">
    <property type="protein sequence ID" value="QBK46634.1"/>
    <property type="molecule type" value="Genomic_DNA"/>
</dbReference>
<dbReference type="CDD" id="cd08861">
    <property type="entry name" value="OtcD1_ARO-CYC_like"/>
    <property type="match status" value="2"/>
</dbReference>
<feature type="region of interest" description="Disordered" evidence="1">
    <location>
        <begin position="1"/>
        <end position="27"/>
    </location>
</feature>
<evidence type="ECO:0000313" key="2">
    <source>
        <dbReference type="EMBL" id="QBK46634.1"/>
    </source>
</evidence>
<gene>
    <name evidence="2" type="primary">hrsI2</name>
</gene>
<organism evidence="2">
    <name type="scientific">Streptomyces hiroshimensis</name>
    <dbReference type="NCBI Taxonomy" id="66424"/>
    <lineage>
        <taxon>Bacteria</taxon>
        <taxon>Bacillati</taxon>
        <taxon>Actinomycetota</taxon>
        <taxon>Actinomycetes</taxon>
        <taxon>Kitasatosporales</taxon>
        <taxon>Streptomycetaceae</taxon>
        <taxon>Streptomyces</taxon>
    </lineage>
</organism>